<evidence type="ECO:0000256" key="2">
    <source>
        <dbReference type="SAM" id="MobiDB-lite"/>
    </source>
</evidence>
<comment type="caution">
    <text evidence="6">The sequence shown here is derived from an EMBL/GenBank/DDBJ whole genome shotgun (WGS) entry which is preliminary data.</text>
</comment>
<organism evidence="6 7">
    <name type="scientific">Clonorchis sinensis</name>
    <name type="common">Chinese liver fluke</name>
    <dbReference type="NCBI Taxonomy" id="79923"/>
    <lineage>
        <taxon>Eukaryota</taxon>
        <taxon>Metazoa</taxon>
        <taxon>Spiralia</taxon>
        <taxon>Lophotrochozoa</taxon>
        <taxon>Platyhelminthes</taxon>
        <taxon>Trematoda</taxon>
        <taxon>Digenea</taxon>
        <taxon>Opisthorchiida</taxon>
        <taxon>Opisthorchiata</taxon>
        <taxon>Opisthorchiidae</taxon>
        <taxon>Clonorchis</taxon>
    </lineage>
</organism>
<dbReference type="InterPro" id="IPR055406">
    <property type="entry name" value="HEAT_Maestro"/>
</dbReference>
<dbReference type="PANTHER" id="PTHR23120">
    <property type="entry name" value="MAESTRO-RELATED HEAT DOMAIN-CONTAINING"/>
    <property type="match status" value="1"/>
</dbReference>
<evidence type="ECO:0000259" key="4">
    <source>
        <dbReference type="Pfam" id="PF23221"/>
    </source>
</evidence>
<feature type="region of interest" description="Disordered" evidence="2">
    <location>
        <begin position="1308"/>
        <end position="1337"/>
    </location>
</feature>
<dbReference type="InterPro" id="IPR056282">
    <property type="entry name" value="MROH2B-like_N_HEAT"/>
</dbReference>
<sequence length="2155" mass="238223">MSQSEETTSGDFEFVFTELVHCVDDPDEAVRIAVQASLIQLSTKDPGKVLRYLHCLLRQHANETTASNRINIFLNIVDTILNGNQDSLQHFKACRGLIKTVSRFLDQQKWQAVPTIVDHASSILVNLSSAFCREVVEHLLTVVSTEKHTAHGVIETAGRIASQHSHDIMHLLPVLLSQIMNYMTQPTIDDTVRTSLANTLGQYCEAALEYLASAQDALDTWDLVLELMSSSCSSAVDTMLSVWLNGTKDPKLIQAIFYNIGSIASLTDLTYLVAHLPRLINSLIGQLKKSHPPLEQAVVHSLNALFATVARRCSVLKSDHSHSKDSISSTSLGTASPNDQITKFFEGELDSLMNCLLNQLVQMSQRQLVAEVPGAVSVTQKTMNEVKRALASLCTTYPVRVLNFTETHLHSGSDLSRSVSLNLLRHLVSSCDRLCFDDAVRKSILANLIRLLFQSMASPNPIRRGPMKHNLMGSVVKASPVSRDRCSMMIGEVASGDRLSSCIRYELVKIVLTLGSLDYFELDSGTHVFVEYVVRQCASPLTRTMDMKANRNSPSQETIRSLCVHVLKLSSTTVPSMYPTLWPFLLEFLMVQECTEAVGVVCDSIANILSKSLADFDPWKFLSSPSHLADGSPGNADSKLTSVPAPCTLLARLTVLLSRPLHGKGRGLPILRVLRCMARYFHQSLPTLWDAVIPHMLLYLNQDQDLSDDPSVTDKEIGLRKPQQYHQSHWEGLTLKLLSKSIDLVEDDKWTLALLRSFENQMPFYESMMEEKSFLFQCITMTLCKLDMDHVIAESLEFVFRSTNHGIPLEQEGCVAALGRIAATHNHVLFNFLYNEQVKLDSYASSSVPSTTNSTPSSIAKLSRSSGSTMSVVIPTGSPNRRLSNLFRSTVSIKASSPPSPGEDRPLPHNFRGSVEQARATVIWTYASAMDKMSLDAFSSCVDTVLKTVILPVVQQMNGVLCVQATVTELCSSIARTFRKHLTDTPEPSLISLSSAIHDDLLQSLLGVLGHELSISQSATIPTLRPKGDSTPSLCIQLRYALLVTALDVTLLSNERKSSQVTELLQSSAAAILPVMVNSSVTVLDYSEAILSSMESKQSAFTSAERVSPAQLLQNSDPSLWHSRCLTSLHHLWTALLRLQCSEELISEMCKVLVPYLYDPSSVVNVRAVCLLISILATVFSELQLVNKESTFSLRRNVCAPPVLGQLVGHLITSLGNSTDHNLRRPFKVALQLLLRIQNLFLLTDLEVTEPAISHNEMTTKSQEKDGLDTGIKSADVLICELAYSFPKTQLNTLVEFVTNSIANAPKNLDGLQRSHRSSDDDDDDEGEAGEEADSDYFITLERSGSEDSQSPARMFSLKRLRKPHDAKCHEDTTRNSAVSEACVELRKLYRQLNLPRTRQGYLIRLLCAILYHWVGELDEDHVGGLLRTIHCVYPHLSQSEVRAGLLHVTAELGRRWPLLCLRVISAGPLPLDNVWCTLLASIAFLPVPVHSSSNISSVFSLNVTLPEEHRSEHLATSPSSTVLFPKLLMHVLKMLECCHPYERREIPAEAWTAADRRWLLCVSDKPLLKEANFATHLWLSLVDCLQVLSFPRCMAELIRENTDPNETDESPVAPLHKPTTKQRATLFLRRSASSPESALVTPRHYTPCSSPLVHLFGDPQLFSLLLGQWLLACATAAICRTLTGKSYETRSGAEANLKQGVRPLTIAMRGLRQFLRACNCTYLEHCLTLSFDASGGTSEPGVSPESSSPWDPGEGLLKTVDDIVRYVVQEFQPEYTSSLIQFFSNHVTSTYDVRRLISTKVLTTILTHLDELGPTARSEPFLNPINLDLLLDHILKRMKDTNKAVRQVVVAAFDKIGSEEAPKKASDGNPCVLLIRRNATKIIQGLLSVMDDLSKETDNPILLSALLSLSTIVSLASDCHLGSLLADLCLCLLPVYSSSCAPVRAAAFRLFGIVMQFAWEPSSDPNTGLRPSSQYDALSAEANSVFISMTLHLGDPDENVVQVCKIALKQVGLVLFGASNPPVEQLHHPDLVSCSKPGNGSRRLLEFLQTCLRPNVRLHLGEFYNDLARLLVSLLPDHVADYAMRCTVYLNSDFDEVKCSALLFTSSLIFHSTDEIRAKFPVAQVCKDLTLGLRSGNPIVRATSAHALSRLYRV</sequence>
<evidence type="ECO:0000256" key="1">
    <source>
        <dbReference type="ARBA" id="ARBA00022737"/>
    </source>
</evidence>
<feature type="domain" description="MROH2B-like N-terminal HEAT-repeats" evidence="4">
    <location>
        <begin position="38"/>
        <end position="263"/>
    </location>
</feature>
<dbReference type="SUPFAM" id="SSF48371">
    <property type="entry name" value="ARM repeat"/>
    <property type="match status" value="2"/>
</dbReference>
<evidence type="ECO:0000313" key="6">
    <source>
        <dbReference type="EMBL" id="KAG5442784.1"/>
    </source>
</evidence>
<reference evidence="6 7" key="2">
    <citation type="journal article" date="2021" name="Genomics">
        <title>High-quality reference genome for Clonorchis sinensis.</title>
        <authorList>
            <person name="Young N.D."/>
            <person name="Stroehlein A.J."/>
            <person name="Kinkar L."/>
            <person name="Wang T."/>
            <person name="Sohn W.M."/>
            <person name="Chang B.C.H."/>
            <person name="Kaur P."/>
            <person name="Weisz D."/>
            <person name="Dudchenko O."/>
            <person name="Aiden E.L."/>
            <person name="Korhonen P.K."/>
            <person name="Gasser R.B."/>
        </authorList>
    </citation>
    <scope>NUCLEOTIDE SEQUENCE [LARGE SCALE GENOMIC DNA]</scope>
    <source>
        <strain evidence="6">Cs-k2</strain>
    </source>
</reference>
<dbReference type="InterPro" id="IPR016024">
    <property type="entry name" value="ARM-type_fold"/>
</dbReference>
<keyword evidence="7" id="KW-1185">Reference proteome</keyword>
<proteinExistence type="predicted"/>
<dbReference type="Pfam" id="PF23227">
    <property type="entry name" value="HEAT_MROH2B_C"/>
    <property type="match status" value="1"/>
</dbReference>
<protein>
    <submittedName>
        <fullName evidence="6">Maestro heat-like repeat-containing protein member 1</fullName>
    </submittedName>
</protein>
<feature type="compositionally biased region" description="Acidic residues" evidence="2">
    <location>
        <begin position="1320"/>
        <end position="1335"/>
    </location>
</feature>
<accession>A0A8T1M090</accession>
<feature type="domain" description="MROH2B-like HEAT-repeats" evidence="3">
    <location>
        <begin position="499"/>
        <end position="830"/>
    </location>
</feature>
<gene>
    <name evidence="6" type="ORF">CSKR_113395</name>
</gene>
<dbReference type="Gene3D" id="1.25.10.10">
    <property type="entry name" value="Leucine-rich Repeat Variant"/>
    <property type="match status" value="2"/>
</dbReference>
<keyword evidence="1" id="KW-0677">Repeat</keyword>
<dbReference type="InterPro" id="IPR055408">
    <property type="entry name" value="HEAT_MROH2B-like"/>
</dbReference>
<feature type="domain" description="Maestro/Maestro-like HEAT-repeats" evidence="5">
    <location>
        <begin position="1831"/>
        <end position="2152"/>
    </location>
</feature>
<dbReference type="Proteomes" id="UP000286415">
    <property type="component" value="Unassembled WGS sequence"/>
</dbReference>
<dbReference type="Pfam" id="PF23221">
    <property type="entry name" value="HEAT_MROH2B_1st"/>
    <property type="match status" value="1"/>
</dbReference>
<dbReference type="OrthoDB" id="1884734at2759"/>
<dbReference type="EMBL" id="NIRI02000056">
    <property type="protein sequence ID" value="KAG5442784.1"/>
    <property type="molecule type" value="Genomic_DNA"/>
</dbReference>
<reference evidence="6 7" key="1">
    <citation type="journal article" date="2018" name="Biotechnol. Adv.">
        <title>Improved genomic resources and new bioinformatic workflow for the carcinogenic parasite Clonorchis sinensis: Biotechnological implications.</title>
        <authorList>
            <person name="Wang D."/>
            <person name="Korhonen P.K."/>
            <person name="Gasser R.B."/>
            <person name="Young N.D."/>
        </authorList>
    </citation>
    <scope>NUCLEOTIDE SEQUENCE [LARGE SCALE GENOMIC DNA]</scope>
    <source>
        <strain evidence="6">Cs-k2</strain>
    </source>
</reference>
<dbReference type="InterPro" id="IPR011989">
    <property type="entry name" value="ARM-like"/>
</dbReference>
<dbReference type="GO" id="GO:0005737">
    <property type="term" value="C:cytoplasm"/>
    <property type="evidence" value="ECO:0007669"/>
    <property type="project" value="TreeGrafter"/>
</dbReference>
<evidence type="ECO:0000259" key="5">
    <source>
        <dbReference type="Pfam" id="PF23227"/>
    </source>
</evidence>
<dbReference type="PANTHER" id="PTHR23120:SF0">
    <property type="entry name" value="MAESTRO HEAT-LIKE REPEAT FAMILY MEMBER 1"/>
    <property type="match status" value="1"/>
</dbReference>
<name>A0A8T1M090_CLOSI</name>
<evidence type="ECO:0000259" key="3">
    <source>
        <dbReference type="Pfam" id="PF23210"/>
    </source>
</evidence>
<evidence type="ECO:0000313" key="7">
    <source>
        <dbReference type="Proteomes" id="UP000286415"/>
    </source>
</evidence>
<dbReference type="InterPro" id="IPR045206">
    <property type="entry name" value="Maestro_heat-like_prot"/>
</dbReference>
<dbReference type="Pfam" id="PF23210">
    <property type="entry name" value="HEAT_Maestro_2"/>
    <property type="match status" value="1"/>
</dbReference>